<sequence length="227" mass="25556">MQTLLKHLGCTLLSLAPLGLFAQTTASPNLVSENGRYALSIDQINHRVQAIDLHSNTVIRQLKLQNKEGKLATISALYANTKRQSFILVFNDIAELWELSYNPKAEPVYQGWVHDYQMGEGIADTQLFAPRKTPLELALDCFTFDASGNYATGADQYGKMQIINLDIRRKIAELQFAHVVYPCESTIENTEMTSILHLKMKIFGQTNTEPALQIILIDMKTGQRVNR</sequence>
<dbReference type="EMBL" id="JACOFW010000027">
    <property type="protein sequence ID" value="MBC3809209.1"/>
    <property type="molecule type" value="Genomic_DNA"/>
</dbReference>
<dbReference type="Proteomes" id="UP000648257">
    <property type="component" value="Unassembled WGS sequence"/>
</dbReference>
<evidence type="ECO:0000313" key="3">
    <source>
        <dbReference type="Proteomes" id="UP000648257"/>
    </source>
</evidence>
<protein>
    <submittedName>
        <fullName evidence="2">Uncharacterized protein</fullName>
    </submittedName>
</protein>
<organism evidence="2 3">
    <name type="scientific">Undibacterium seohonense</name>
    <dbReference type="NCBI Taxonomy" id="1344950"/>
    <lineage>
        <taxon>Bacteria</taxon>
        <taxon>Pseudomonadati</taxon>
        <taxon>Pseudomonadota</taxon>
        <taxon>Betaproteobacteria</taxon>
        <taxon>Burkholderiales</taxon>
        <taxon>Oxalobacteraceae</taxon>
        <taxon>Undibacterium</taxon>
    </lineage>
</organism>
<evidence type="ECO:0000256" key="1">
    <source>
        <dbReference type="SAM" id="SignalP"/>
    </source>
</evidence>
<dbReference type="InterPro" id="IPR011048">
    <property type="entry name" value="Haem_d1_sf"/>
</dbReference>
<proteinExistence type="predicted"/>
<dbReference type="RefSeq" id="WP_186924273.1">
    <property type="nucleotide sequence ID" value="NZ_JACOFW010000027.1"/>
</dbReference>
<keyword evidence="3" id="KW-1185">Reference proteome</keyword>
<name>A0ABR6X8E1_9BURK</name>
<dbReference type="SUPFAM" id="SSF51004">
    <property type="entry name" value="C-terminal (heme d1) domain of cytochrome cd1-nitrite reductase"/>
    <property type="match status" value="1"/>
</dbReference>
<reference evidence="2 3" key="1">
    <citation type="submission" date="2020-08" db="EMBL/GenBank/DDBJ databases">
        <title>Novel species isolated from subtropical streams in China.</title>
        <authorList>
            <person name="Lu H."/>
        </authorList>
    </citation>
    <scope>NUCLEOTIDE SEQUENCE [LARGE SCALE GENOMIC DNA]</scope>
    <source>
        <strain evidence="2 3">KACC 16656</strain>
    </source>
</reference>
<feature type="signal peptide" evidence="1">
    <location>
        <begin position="1"/>
        <end position="22"/>
    </location>
</feature>
<feature type="chain" id="PRO_5045320929" evidence="1">
    <location>
        <begin position="23"/>
        <end position="227"/>
    </location>
</feature>
<gene>
    <name evidence="2" type="ORF">H8K52_17855</name>
</gene>
<accession>A0ABR6X8E1</accession>
<keyword evidence="1" id="KW-0732">Signal</keyword>
<evidence type="ECO:0000313" key="2">
    <source>
        <dbReference type="EMBL" id="MBC3809209.1"/>
    </source>
</evidence>
<comment type="caution">
    <text evidence="2">The sequence shown here is derived from an EMBL/GenBank/DDBJ whole genome shotgun (WGS) entry which is preliminary data.</text>
</comment>